<keyword evidence="10 15" id="KW-0660">Purine salvage</keyword>
<comment type="caution">
    <text evidence="17">The sequence shown here is derived from an EMBL/GenBank/DDBJ whole genome shotgun (WGS) entry which is preliminary data.</text>
</comment>
<evidence type="ECO:0000256" key="2">
    <source>
        <dbReference type="ARBA" id="ARBA00004496"/>
    </source>
</evidence>
<dbReference type="InterPro" id="IPR000836">
    <property type="entry name" value="PRTase_dom"/>
</dbReference>
<dbReference type="GO" id="GO:0000287">
    <property type="term" value="F:magnesium ion binding"/>
    <property type="evidence" value="ECO:0007669"/>
    <property type="project" value="TreeGrafter"/>
</dbReference>
<comment type="catalytic activity">
    <reaction evidence="13">
        <text>GMP + diphosphate = guanine + 5-phospho-alpha-D-ribose 1-diphosphate</text>
        <dbReference type="Rhea" id="RHEA:25424"/>
        <dbReference type="ChEBI" id="CHEBI:16235"/>
        <dbReference type="ChEBI" id="CHEBI:33019"/>
        <dbReference type="ChEBI" id="CHEBI:58017"/>
        <dbReference type="ChEBI" id="CHEBI:58115"/>
        <dbReference type="EC" id="2.4.2.8"/>
    </reaction>
    <physiologicalReaction direction="right-to-left" evidence="13">
        <dbReference type="Rhea" id="RHEA:25426"/>
    </physiologicalReaction>
</comment>
<protein>
    <recommendedName>
        <fullName evidence="5 15">Hypoxanthine phosphoribosyltransferase</fullName>
        <ecNumber evidence="5 15">2.4.2.8</ecNumber>
    </recommendedName>
</protein>
<evidence type="ECO:0000256" key="11">
    <source>
        <dbReference type="ARBA" id="ARBA00022741"/>
    </source>
</evidence>
<dbReference type="Proteomes" id="UP001155280">
    <property type="component" value="Unassembled WGS sequence"/>
</dbReference>
<feature type="domain" description="Phosphoribosyltransferase" evidence="16">
    <location>
        <begin position="17"/>
        <end position="161"/>
    </location>
</feature>
<dbReference type="GO" id="GO:0000166">
    <property type="term" value="F:nucleotide binding"/>
    <property type="evidence" value="ECO:0007669"/>
    <property type="project" value="UniProtKB-KW"/>
</dbReference>
<evidence type="ECO:0000256" key="1">
    <source>
        <dbReference type="ARBA" id="ARBA00001946"/>
    </source>
</evidence>
<evidence type="ECO:0000256" key="8">
    <source>
        <dbReference type="ARBA" id="ARBA00022679"/>
    </source>
</evidence>
<comment type="cofactor">
    <cofactor evidence="1 15">
        <name>Mg(2+)</name>
        <dbReference type="ChEBI" id="CHEBI:18420"/>
    </cofactor>
</comment>
<dbReference type="GO" id="GO:0004422">
    <property type="term" value="F:hypoxanthine phosphoribosyltransferase activity"/>
    <property type="evidence" value="ECO:0007669"/>
    <property type="project" value="InterPro"/>
</dbReference>
<dbReference type="EMBL" id="JANCNS010000003">
    <property type="protein sequence ID" value="MCP9201570.1"/>
    <property type="molecule type" value="Genomic_DNA"/>
</dbReference>
<dbReference type="RefSeq" id="WP_241552405.1">
    <property type="nucleotide sequence ID" value="NZ_JANCNS010000003.1"/>
</dbReference>
<evidence type="ECO:0000256" key="10">
    <source>
        <dbReference type="ARBA" id="ARBA00022726"/>
    </source>
</evidence>
<dbReference type="InterPro" id="IPR050408">
    <property type="entry name" value="HGPRT"/>
</dbReference>
<comment type="pathway">
    <text evidence="3 15">Purine metabolism; IMP biosynthesis via salvage pathway; IMP from hypoxanthine: step 1/1.</text>
</comment>
<keyword evidence="9 15" id="KW-0479">Metal-binding</keyword>
<evidence type="ECO:0000259" key="16">
    <source>
        <dbReference type="Pfam" id="PF00156"/>
    </source>
</evidence>
<dbReference type="InterPro" id="IPR029057">
    <property type="entry name" value="PRTase-like"/>
</dbReference>
<dbReference type="Pfam" id="PF00156">
    <property type="entry name" value="Pribosyltran"/>
    <property type="match status" value="1"/>
</dbReference>
<keyword evidence="7 15" id="KW-0328">Glycosyltransferase</keyword>
<keyword evidence="6 15" id="KW-0963">Cytoplasm</keyword>
<evidence type="ECO:0000256" key="12">
    <source>
        <dbReference type="ARBA" id="ARBA00022842"/>
    </source>
</evidence>
<evidence type="ECO:0000256" key="15">
    <source>
        <dbReference type="RuleBase" id="RU364099"/>
    </source>
</evidence>
<evidence type="ECO:0000256" key="3">
    <source>
        <dbReference type="ARBA" id="ARBA00004669"/>
    </source>
</evidence>
<dbReference type="GO" id="GO:0006166">
    <property type="term" value="P:purine ribonucleoside salvage"/>
    <property type="evidence" value="ECO:0007669"/>
    <property type="project" value="UniProtKB-KW"/>
</dbReference>
<dbReference type="EC" id="2.4.2.8" evidence="5 15"/>
<dbReference type="PANTHER" id="PTHR43340:SF1">
    <property type="entry name" value="HYPOXANTHINE PHOSPHORIBOSYLTRANSFERASE"/>
    <property type="match status" value="1"/>
</dbReference>
<dbReference type="SUPFAM" id="SSF53271">
    <property type="entry name" value="PRTase-like"/>
    <property type="match status" value="1"/>
</dbReference>
<evidence type="ECO:0000313" key="17">
    <source>
        <dbReference type="EMBL" id="MCP9201570.1"/>
    </source>
</evidence>
<proteinExistence type="inferred from homology"/>
<dbReference type="GO" id="GO:0005829">
    <property type="term" value="C:cytosol"/>
    <property type="evidence" value="ECO:0007669"/>
    <property type="project" value="TreeGrafter"/>
</dbReference>
<dbReference type="InterPro" id="IPR005904">
    <property type="entry name" value="Hxn_phspho_trans"/>
</dbReference>
<dbReference type="GO" id="GO:0046100">
    <property type="term" value="P:hypoxanthine metabolic process"/>
    <property type="evidence" value="ECO:0007669"/>
    <property type="project" value="TreeGrafter"/>
</dbReference>
<keyword evidence="11 15" id="KW-0547">Nucleotide-binding</keyword>
<keyword evidence="12 15" id="KW-0460">Magnesium</keyword>
<dbReference type="Gene3D" id="3.40.50.2020">
    <property type="match status" value="1"/>
</dbReference>
<comment type="subcellular location">
    <subcellularLocation>
        <location evidence="2 15">Cytoplasm</location>
    </subcellularLocation>
</comment>
<comment type="similarity">
    <text evidence="4 15">Belongs to the purine/pyrimidine phosphoribosyltransferase family.</text>
</comment>
<dbReference type="AlphaFoldDB" id="A0A9X2L0A3"/>
<evidence type="ECO:0000313" key="18">
    <source>
        <dbReference type="Proteomes" id="UP001155280"/>
    </source>
</evidence>
<evidence type="ECO:0000256" key="7">
    <source>
        <dbReference type="ARBA" id="ARBA00022676"/>
    </source>
</evidence>
<evidence type="ECO:0000256" key="9">
    <source>
        <dbReference type="ARBA" id="ARBA00022723"/>
    </source>
</evidence>
<dbReference type="GO" id="GO:0006178">
    <property type="term" value="P:guanine salvage"/>
    <property type="evidence" value="ECO:0007669"/>
    <property type="project" value="TreeGrafter"/>
</dbReference>
<reference evidence="17" key="1">
    <citation type="submission" date="2022-07" db="EMBL/GenBank/DDBJ databases">
        <title>Gramela sediminis sp. nov., isolated from deep-sea sediment of the Indian Ocean.</title>
        <authorList>
            <person name="Shi H."/>
        </authorList>
    </citation>
    <scope>NUCLEOTIDE SEQUENCE</scope>
    <source>
        <strain evidence="17">GC03-9</strain>
    </source>
</reference>
<name>A0A9X2L0A3_9FLAO</name>
<comment type="catalytic activity">
    <reaction evidence="14">
        <text>IMP + diphosphate = hypoxanthine + 5-phospho-alpha-D-ribose 1-diphosphate</text>
        <dbReference type="Rhea" id="RHEA:17973"/>
        <dbReference type="ChEBI" id="CHEBI:17368"/>
        <dbReference type="ChEBI" id="CHEBI:33019"/>
        <dbReference type="ChEBI" id="CHEBI:58017"/>
        <dbReference type="ChEBI" id="CHEBI:58053"/>
        <dbReference type="EC" id="2.4.2.8"/>
    </reaction>
    <physiologicalReaction direction="right-to-left" evidence="14">
        <dbReference type="Rhea" id="RHEA:17975"/>
    </physiologicalReaction>
</comment>
<evidence type="ECO:0000256" key="4">
    <source>
        <dbReference type="ARBA" id="ARBA00008391"/>
    </source>
</evidence>
<dbReference type="GO" id="GO:0032263">
    <property type="term" value="P:GMP salvage"/>
    <property type="evidence" value="ECO:0007669"/>
    <property type="project" value="TreeGrafter"/>
</dbReference>
<dbReference type="GO" id="GO:0032264">
    <property type="term" value="P:IMP salvage"/>
    <property type="evidence" value="ECO:0007669"/>
    <property type="project" value="TreeGrafter"/>
</dbReference>
<organism evidence="17 18">
    <name type="scientific">Christiangramia oceanisediminis</name>
    <dbReference type="NCBI Taxonomy" id="2920386"/>
    <lineage>
        <taxon>Bacteria</taxon>
        <taxon>Pseudomonadati</taxon>
        <taxon>Bacteroidota</taxon>
        <taxon>Flavobacteriia</taxon>
        <taxon>Flavobacteriales</taxon>
        <taxon>Flavobacteriaceae</taxon>
        <taxon>Christiangramia</taxon>
    </lineage>
</organism>
<accession>A0A9X2L0A3</accession>
<gene>
    <name evidence="17" type="primary">hpt</name>
    <name evidence="17" type="ORF">MKO06_16790</name>
</gene>
<keyword evidence="18" id="KW-1185">Reference proteome</keyword>
<keyword evidence="8 15" id="KW-0808">Transferase</keyword>
<dbReference type="CDD" id="cd06223">
    <property type="entry name" value="PRTases_typeI"/>
    <property type="match status" value="1"/>
</dbReference>
<sequence>MIKLHDLEFEPYISEEEITQVIDRISDEVNRDFGDKTPVFIGVLNGSFMFASEVVKRFQGDCEISFVKLGSYKGTESTGEVKTLLGLNQDLKDRTVVLLEDIVDTGNTLVELDQILKQSGVKEYKVVSLFFKPEAYKKSVPVDYIGMEIPNKFIVGYGLDYDGLGRNLTQVYKRKE</sequence>
<evidence type="ECO:0000256" key="6">
    <source>
        <dbReference type="ARBA" id="ARBA00022490"/>
    </source>
</evidence>
<evidence type="ECO:0000256" key="14">
    <source>
        <dbReference type="ARBA" id="ARBA00049402"/>
    </source>
</evidence>
<dbReference type="NCBIfam" id="TIGR01203">
    <property type="entry name" value="HGPRTase"/>
    <property type="match status" value="1"/>
</dbReference>
<evidence type="ECO:0000256" key="13">
    <source>
        <dbReference type="ARBA" id="ARBA00048811"/>
    </source>
</evidence>
<evidence type="ECO:0000256" key="5">
    <source>
        <dbReference type="ARBA" id="ARBA00011895"/>
    </source>
</evidence>
<dbReference type="PANTHER" id="PTHR43340">
    <property type="entry name" value="HYPOXANTHINE-GUANINE PHOSPHORIBOSYLTRANSFERASE"/>
    <property type="match status" value="1"/>
</dbReference>